<dbReference type="GO" id="GO:0005524">
    <property type="term" value="F:ATP binding"/>
    <property type="evidence" value="ECO:0007669"/>
    <property type="project" value="UniProtKB-KW"/>
</dbReference>
<dbReference type="Pfam" id="PF08740">
    <property type="entry name" value="BCS1_N"/>
    <property type="match status" value="1"/>
</dbReference>
<dbReference type="InterPro" id="IPR014851">
    <property type="entry name" value="BCS1_N"/>
</dbReference>
<evidence type="ECO:0000256" key="2">
    <source>
        <dbReference type="ARBA" id="ARBA00007448"/>
    </source>
</evidence>
<feature type="transmembrane region" description="Helical" evidence="14">
    <location>
        <begin position="52"/>
        <end position="75"/>
    </location>
</feature>
<reference evidence="19 21" key="2">
    <citation type="submission" date="2023-09" db="EMBL/GenBank/DDBJ databases">
        <title>Complete-Gapless Cercospora beticola genome.</title>
        <authorList>
            <person name="Wyatt N.A."/>
            <person name="Spanner R.E."/>
            <person name="Bolton M.D."/>
        </authorList>
    </citation>
    <scope>NUCLEOTIDE SEQUENCE [LARGE SCALE GENOMIC DNA]</scope>
    <source>
        <strain evidence="19">Cb09-40</strain>
    </source>
</reference>
<evidence type="ECO:0000256" key="6">
    <source>
        <dbReference type="ARBA" id="ARBA00022801"/>
    </source>
</evidence>
<dbReference type="InterPro" id="IPR057495">
    <property type="entry name" value="AAA_lid_BCS1"/>
</dbReference>
<keyword evidence="3 14" id="KW-0812">Transmembrane</keyword>
<sequence>MPAPSTPMPIHLSLSLFEVATGLRSGTAEIFDLNAEKVCKNALRIVQRRSPFLAKAISTLVPIAFLGYGSYLYLWKPLRLQTAINYVTSFFFAEVVVEGSDTVRQHVKDWIADQTSSLQGRSVTLVREGTYGRSSETPYKYISSAQTSWFKYDGRWLRFEDQEVAEKPAESDDYGRRGRSLPAKPDLKISCLSLTGNNGPLRDFLEHIQDDNKDESYTYIYRVSRYSCDNDVWDQPISRPVRTLDTVAMEVDTRKAIIASVEKYLAPETSNWYAQRGLPLRKGILLHGPPGTGKTSFSTALAGHFGLDLYILSFTSTEMDDGKLATLFAELPTQCVVLMEDVDSAGVERENIVKPSSDLLTPKKRVTLSGLLNVIDGAGAAEGRLLIMTSNSANSLDPALVRPGRIDHKIFMGNASQEVANILFTQIYTDLDEEFDDSETVLDSQPDIDVLAKAFAAKVEANLFTPAEIQAFLLSHRESPEEALDCVDEWAEKLKDIKVAGHNVKESYSAAASQASTIAANDFEERKEQLQHGRPISRRHSWSHVDATSEAYD</sequence>
<organism evidence="18 20">
    <name type="scientific">Cercospora beticola</name>
    <name type="common">Sugarbeet leaf spot fungus</name>
    <dbReference type="NCBI Taxonomy" id="122368"/>
    <lineage>
        <taxon>Eukaryota</taxon>
        <taxon>Fungi</taxon>
        <taxon>Dikarya</taxon>
        <taxon>Ascomycota</taxon>
        <taxon>Pezizomycotina</taxon>
        <taxon>Dothideomycetes</taxon>
        <taxon>Dothideomycetidae</taxon>
        <taxon>Mycosphaerellales</taxon>
        <taxon>Mycosphaerellaceae</taxon>
        <taxon>Cercospora</taxon>
    </lineage>
</organism>
<evidence type="ECO:0000313" key="19">
    <source>
        <dbReference type="EMBL" id="WPA95946.1"/>
    </source>
</evidence>
<feature type="domain" description="AAA+ ATPase" evidence="16">
    <location>
        <begin position="280"/>
        <end position="416"/>
    </location>
</feature>
<dbReference type="Proteomes" id="UP000230605">
    <property type="component" value="Chromosome 1"/>
</dbReference>
<evidence type="ECO:0000256" key="3">
    <source>
        <dbReference type="ARBA" id="ARBA00022692"/>
    </source>
</evidence>
<dbReference type="InterPro" id="IPR003593">
    <property type="entry name" value="AAA+_ATPase"/>
</dbReference>
<dbReference type="AlphaFoldDB" id="A0A2G5I8M9"/>
<keyword evidence="15" id="KW-0732">Signal</keyword>
<dbReference type="EMBL" id="CP134184">
    <property type="protein sequence ID" value="WPA95946.1"/>
    <property type="molecule type" value="Genomic_DNA"/>
</dbReference>
<feature type="signal peptide" evidence="15">
    <location>
        <begin position="1"/>
        <end position="22"/>
    </location>
</feature>
<evidence type="ECO:0000256" key="13">
    <source>
        <dbReference type="SAM" id="MobiDB-lite"/>
    </source>
</evidence>
<dbReference type="InterPro" id="IPR027417">
    <property type="entry name" value="P-loop_NTPase"/>
</dbReference>
<dbReference type="EMBL" id="LKMD01000100">
    <property type="protein sequence ID" value="PIB01092.1"/>
    <property type="molecule type" value="Genomic_DNA"/>
</dbReference>
<dbReference type="GO" id="GO:0016887">
    <property type="term" value="F:ATP hydrolysis activity"/>
    <property type="evidence" value="ECO:0007669"/>
    <property type="project" value="InterPro"/>
</dbReference>
<dbReference type="SMART" id="SM00382">
    <property type="entry name" value="AAA"/>
    <property type="match status" value="1"/>
</dbReference>
<dbReference type="PANTHER" id="PTHR23070">
    <property type="entry name" value="BCS1 AAA-TYPE ATPASE"/>
    <property type="match status" value="1"/>
</dbReference>
<keyword evidence="8 14" id="KW-1133">Transmembrane helix</keyword>
<dbReference type="SUPFAM" id="SSF52540">
    <property type="entry name" value="P-loop containing nucleoside triphosphate hydrolases"/>
    <property type="match status" value="1"/>
</dbReference>
<dbReference type="Gene3D" id="3.40.50.300">
    <property type="entry name" value="P-loop containing nucleotide triphosphate hydrolases"/>
    <property type="match status" value="1"/>
</dbReference>
<evidence type="ECO:0000259" key="16">
    <source>
        <dbReference type="SMART" id="SM00382"/>
    </source>
</evidence>
<feature type="chain" id="PRO_5013633379" evidence="15">
    <location>
        <begin position="23"/>
        <end position="553"/>
    </location>
</feature>
<evidence type="ECO:0000256" key="11">
    <source>
        <dbReference type="ARBA" id="ARBA00048778"/>
    </source>
</evidence>
<accession>A0A2G5I8M9</accession>
<evidence type="ECO:0000313" key="18">
    <source>
        <dbReference type="EMBL" id="PIB01092.1"/>
    </source>
</evidence>
<dbReference type="Pfam" id="PF00004">
    <property type="entry name" value="AAA"/>
    <property type="match status" value="1"/>
</dbReference>
<keyword evidence="7 12" id="KW-0067">ATP-binding</keyword>
<feature type="region of interest" description="Disordered" evidence="13">
    <location>
        <begin position="525"/>
        <end position="553"/>
    </location>
</feature>
<dbReference type="Pfam" id="PF25426">
    <property type="entry name" value="AAA_lid_BCS1"/>
    <property type="match status" value="1"/>
</dbReference>
<dbReference type="SMART" id="SM01024">
    <property type="entry name" value="BCS1_N"/>
    <property type="match status" value="1"/>
</dbReference>
<keyword evidence="9" id="KW-0496">Mitochondrion</keyword>
<comment type="subcellular location">
    <subcellularLocation>
        <location evidence="1">Mitochondrion inner membrane</location>
        <topology evidence="1">Single-pass membrane protein</topology>
    </subcellularLocation>
</comment>
<evidence type="ECO:0000256" key="12">
    <source>
        <dbReference type="RuleBase" id="RU003651"/>
    </source>
</evidence>
<name>A0A2G5I8M9_CERBT</name>
<dbReference type="OrthoDB" id="10251412at2759"/>
<evidence type="ECO:0000256" key="7">
    <source>
        <dbReference type="ARBA" id="ARBA00022840"/>
    </source>
</evidence>
<evidence type="ECO:0000256" key="10">
    <source>
        <dbReference type="ARBA" id="ARBA00023136"/>
    </source>
</evidence>
<comment type="similarity">
    <text evidence="2">Belongs to the AAA ATPase family. BCS1 subfamily.</text>
</comment>
<evidence type="ECO:0000313" key="20">
    <source>
        <dbReference type="Proteomes" id="UP000230605"/>
    </source>
</evidence>
<proteinExistence type="inferred from homology"/>
<gene>
    <name evidence="18" type="ORF">CB0940_00527</name>
    <name evidence="19" type="ORF">RHO25_000550</name>
</gene>
<keyword evidence="10 14" id="KW-0472">Membrane</keyword>
<keyword evidence="5" id="KW-0999">Mitochondrion inner membrane</keyword>
<evidence type="ECO:0000256" key="9">
    <source>
        <dbReference type="ARBA" id="ARBA00023128"/>
    </source>
</evidence>
<comment type="catalytic activity">
    <reaction evidence="11">
        <text>ATP + H2O = ADP + phosphate + H(+)</text>
        <dbReference type="Rhea" id="RHEA:13065"/>
        <dbReference type="ChEBI" id="CHEBI:15377"/>
        <dbReference type="ChEBI" id="CHEBI:15378"/>
        <dbReference type="ChEBI" id="CHEBI:30616"/>
        <dbReference type="ChEBI" id="CHEBI:43474"/>
        <dbReference type="ChEBI" id="CHEBI:456216"/>
    </reaction>
    <physiologicalReaction direction="left-to-right" evidence="11">
        <dbReference type="Rhea" id="RHEA:13066"/>
    </physiologicalReaction>
</comment>
<dbReference type="InterPro" id="IPR003959">
    <property type="entry name" value="ATPase_AAA_core"/>
</dbReference>
<keyword evidence="4 12" id="KW-0547">Nucleotide-binding</keyword>
<dbReference type="Proteomes" id="UP001302367">
    <property type="component" value="Chromosome 1"/>
</dbReference>
<protein>
    <submittedName>
        <fullName evidence="18">Putative mitochondrial chaperone bcs1</fullName>
    </submittedName>
</protein>
<keyword evidence="21" id="KW-1185">Reference proteome</keyword>
<evidence type="ECO:0000256" key="1">
    <source>
        <dbReference type="ARBA" id="ARBA00004434"/>
    </source>
</evidence>
<evidence type="ECO:0000256" key="14">
    <source>
        <dbReference type="SAM" id="Phobius"/>
    </source>
</evidence>
<dbReference type="GO" id="GO:0005743">
    <property type="term" value="C:mitochondrial inner membrane"/>
    <property type="evidence" value="ECO:0007669"/>
    <property type="project" value="UniProtKB-SubCell"/>
</dbReference>
<evidence type="ECO:0000256" key="15">
    <source>
        <dbReference type="SAM" id="SignalP"/>
    </source>
</evidence>
<dbReference type="InterPro" id="IPR003960">
    <property type="entry name" value="ATPase_AAA_CS"/>
</dbReference>
<feature type="domain" description="BCS1 N-terminal" evidence="17">
    <location>
        <begin position="66"/>
        <end position="247"/>
    </location>
</feature>
<keyword evidence="6" id="KW-0378">Hydrolase</keyword>
<evidence type="ECO:0000256" key="4">
    <source>
        <dbReference type="ARBA" id="ARBA00022741"/>
    </source>
</evidence>
<dbReference type="InterPro" id="IPR050747">
    <property type="entry name" value="Mitochondrial_chaperone_BCS1"/>
</dbReference>
<reference evidence="18 20" key="1">
    <citation type="submission" date="2015-10" db="EMBL/GenBank/DDBJ databases">
        <title>The cercosporin biosynthetic gene cluster was horizontally transferred to several fungal lineages and shown to be expanded in Cercospora beticola based on microsynteny with recipient genomes.</title>
        <authorList>
            <person name="De Jonge R."/>
            <person name="Ebert M.K."/>
            <person name="Suttle J.C."/>
            <person name="Jurick Ii W.M."/>
            <person name="Secor G.A."/>
            <person name="Thomma B.P."/>
            <person name="Van De Peer Y."/>
            <person name="Bolton M.D."/>
        </authorList>
    </citation>
    <scope>NUCLEOTIDE SEQUENCE [LARGE SCALE GENOMIC DNA]</scope>
    <source>
        <strain evidence="18 20">09-40</strain>
    </source>
</reference>
<evidence type="ECO:0000256" key="5">
    <source>
        <dbReference type="ARBA" id="ARBA00022792"/>
    </source>
</evidence>
<evidence type="ECO:0000313" key="21">
    <source>
        <dbReference type="Proteomes" id="UP001302367"/>
    </source>
</evidence>
<evidence type="ECO:0000256" key="8">
    <source>
        <dbReference type="ARBA" id="ARBA00022989"/>
    </source>
</evidence>
<dbReference type="PROSITE" id="PS00674">
    <property type="entry name" value="AAA"/>
    <property type="match status" value="1"/>
</dbReference>
<evidence type="ECO:0000259" key="17">
    <source>
        <dbReference type="SMART" id="SM01024"/>
    </source>
</evidence>